<dbReference type="OrthoDB" id="193329at2759"/>
<protein>
    <submittedName>
        <fullName evidence="3">Uncharacterized protein</fullName>
    </submittedName>
</protein>
<comment type="caution">
    <text evidence="3">The sequence shown here is derived from an EMBL/GenBank/DDBJ whole genome shotgun (WGS) entry which is preliminary data.</text>
</comment>
<reference evidence="3 4" key="1">
    <citation type="submission" date="2016-11" db="EMBL/GenBank/DDBJ databases">
        <title>The macronuclear genome of Stentor coeruleus: a giant cell with tiny introns.</title>
        <authorList>
            <person name="Slabodnick M."/>
            <person name="Ruby J.G."/>
            <person name="Reiff S.B."/>
            <person name="Swart E.C."/>
            <person name="Gosai S."/>
            <person name="Prabakaran S."/>
            <person name="Witkowska E."/>
            <person name="Larue G.E."/>
            <person name="Fisher S."/>
            <person name="Freeman R.M."/>
            <person name="Gunawardena J."/>
            <person name="Chu W."/>
            <person name="Stover N.A."/>
            <person name="Gregory B.D."/>
            <person name="Nowacki M."/>
            <person name="Derisi J."/>
            <person name="Roy S.W."/>
            <person name="Marshall W.F."/>
            <person name="Sood P."/>
        </authorList>
    </citation>
    <scope>NUCLEOTIDE SEQUENCE [LARGE SCALE GENOMIC DNA]</scope>
    <source>
        <strain evidence="3">WM001</strain>
    </source>
</reference>
<dbReference type="AlphaFoldDB" id="A0A1R2C330"/>
<name>A0A1R2C330_9CILI</name>
<feature type="coiled-coil region" evidence="1">
    <location>
        <begin position="193"/>
        <end position="234"/>
    </location>
</feature>
<organism evidence="3 4">
    <name type="scientific">Stentor coeruleus</name>
    <dbReference type="NCBI Taxonomy" id="5963"/>
    <lineage>
        <taxon>Eukaryota</taxon>
        <taxon>Sar</taxon>
        <taxon>Alveolata</taxon>
        <taxon>Ciliophora</taxon>
        <taxon>Postciliodesmatophora</taxon>
        <taxon>Heterotrichea</taxon>
        <taxon>Heterotrichida</taxon>
        <taxon>Stentoridae</taxon>
        <taxon>Stentor</taxon>
    </lineage>
</organism>
<keyword evidence="1" id="KW-0175">Coiled coil</keyword>
<feature type="region of interest" description="Disordered" evidence="2">
    <location>
        <begin position="1"/>
        <end position="31"/>
    </location>
</feature>
<evidence type="ECO:0000313" key="4">
    <source>
        <dbReference type="Proteomes" id="UP000187209"/>
    </source>
</evidence>
<evidence type="ECO:0000256" key="1">
    <source>
        <dbReference type="SAM" id="Coils"/>
    </source>
</evidence>
<sequence length="397" mass="46955">MQSQSKKTIIESRKESRPPSSTPIIRRKKQFGAGESEIKIQELLETLEEEKQKNLSIYHSSMAMQEKYIKREKEFKRTIAEYEKHLIPNRDISPQDNIGKFSDKIKKSHKKILEKIDFVQKQTVNFLHEQEKYIVKELNFELNLYQRKVIDAQKNDSKEVVSCNKKTLHQEIIKNRAKIEVIESKNNYLHKTNKELKIEYKSHENDVSILNINLERLKKINQKLKFELDSLKEKQLLTKTLDSNDIISKGSLTERTMKTRQEPGLIQSLKRMIEIEKKNLRAAKNAYSRELSERCELEGIIRSVLDSFTVSPRSRPGAKESSYSGNLRDKHEIIQLLYTKTFPTKKRERSILPQDLDSEILIEHLDKNIENIEKLYSHHEELMQMNTERVHMDYDNF</sequence>
<gene>
    <name evidence="3" type="ORF">SteCoe_15696</name>
</gene>
<evidence type="ECO:0000256" key="2">
    <source>
        <dbReference type="SAM" id="MobiDB-lite"/>
    </source>
</evidence>
<dbReference type="PANTHER" id="PTHR40515:SF1">
    <property type="entry name" value="CILIA- AND FLAGELLA-ASSOCIATED PROTEIN 157"/>
    <property type="match status" value="1"/>
</dbReference>
<evidence type="ECO:0000313" key="3">
    <source>
        <dbReference type="EMBL" id="OMJ83369.1"/>
    </source>
</evidence>
<accession>A0A1R2C330</accession>
<keyword evidence="4" id="KW-1185">Reference proteome</keyword>
<feature type="compositionally biased region" description="Basic and acidic residues" evidence="2">
    <location>
        <begin position="8"/>
        <end position="17"/>
    </location>
</feature>
<dbReference type="EMBL" id="MPUH01000306">
    <property type="protein sequence ID" value="OMJ83369.1"/>
    <property type="molecule type" value="Genomic_DNA"/>
</dbReference>
<dbReference type="PANTHER" id="PTHR40515">
    <property type="entry name" value="CILIA- AND FLAGELLA-ASSOCIATED PROTEIN 157"/>
    <property type="match status" value="1"/>
</dbReference>
<proteinExistence type="predicted"/>
<dbReference type="Proteomes" id="UP000187209">
    <property type="component" value="Unassembled WGS sequence"/>
</dbReference>